<comment type="caution">
    <text evidence="1">The sequence shown here is derived from an EMBL/GenBank/DDBJ whole genome shotgun (WGS) entry which is preliminary data.</text>
</comment>
<proteinExistence type="predicted"/>
<feature type="non-terminal residue" evidence="1">
    <location>
        <position position="1"/>
    </location>
</feature>
<evidence type="ECO:0000313" key="1">
    <source>
        <dbReference type="EMBL" id="GAG48141.1"/>
    </source>
</evidence>
<gene>
    <name evidence="1" type="ORF">S01H1_85186</name>
</gene>
<sequence>FDYVDAGAGDTFQGNQASTSFIIGFPGFPYPDGLSEGMTYYWRIDEVEADGTMHKGKVWSFTVAPKTAFGPNPADGAGSVELDEKLSWEPGFGAKLHYVYFG</sequence>
<dbReference type="AlphaFoldDB" id="X0ZIJ7"/>
<organism evidence="1">
    <name type="scientific">marine sediment metagenome</name>
    <dbReference type="NCBI Taxonomy" id="412755"/>
    <lineage>
        <taxon>unclassified sequences</taxon>
        <taxon>metagenomes</taxon>
        <taxon>ecological metagenomes</taxon>
    </lineage>
</organism>
<dbReference type="EMBL" id="BARS01058403">
    <property type="protein sequence ID" value="GAG48141.1"/>
    <property type="molecule type" value="Genomic_DNA"/>
</dbReference>
<protein>
    <submittedName>
        <fullName evidence="1">Uncharacterized protein</fullName>
    </submittedName>
</protein>
<name>X0ZIJ7_9ZZZZ</name>
<accession>X0ZIJ7</accession>
<reference evidence="1" key="1">
    <citation type="journal article" date="2014" name="Front. Microbiol.">
        <title>High frequency of phylogenetically diverse reductive dehalogenase-homologous genes in deep subseafloor sedimentary metagenomes.</title>
        <authorList>
            <person name="Kawai M."/>
            <person name="Futagami T."/>
            <person name="Toyoda A."/>
            <person name="Takaki Y."/>
            <person name="Nishi S."/>
            <person name="Hori S."/>
            <person name="Arai W."/>
            <person name="Tsubouchi T."/>
            <person name="Morono Y."/>
            <person name="Uchiyama I."/>
            <person name="Ito T."/>
            <person name="Fujiyama A."/>
            <person name="Inagaki F."/>
            <person name="Takami H."/>
        </authorList>
    </citation>
    <scope>NUCLEOTIDE SEQUENCE</scope>
    <source>
        <strain evidence="1">Expedition CK06-06</strain>
    </source>
</reference>
<feature type="non-terminal residue" evidence="1">
    <location>
        <position position="102"/>
    </location>
</feature>